<dbReference type="WBParaSite" id="PEQ_0000802701-mRNA-1">
    <property type="protein sequence ID" value="PEQ_0000802701-mRNA-1"/>
    <property type="gene ID" value="PEQ_0000802701"/>
</dbReference>
<evidence type="ECO:0000313" key="1">
    <source>
        <dbReference type="Proteomes" id="UP000887564"/>
    </source>
</evidence>
<proteinExistence type="predicted"/>
<name>A0A914RNS7_PAREQ</name>
<dbReference type="Proteomes" id="UP000887564">
    <property type="component" value="Unplaced"/>
</dbReference>
<dbReference type="AlphaFoldDB" id="A0A914RNS7"/>
<organism evidence="1 2">
    <name type="scientific">Parascaris equorum</name>
    <name type="common">Equine roundworm</name>
    <dbReference type="NCBI Taxonomy" id="6256"/>
    <lineage>
        <taxon>Eukaryota</taxon>
        <taxon>Metazoa</taxon>
        <taxon>Ecdysozoa</taxon>
        <taxon>Nematoda</taxon>
        <taxon>Chromadorea</taxon>
        <taxon>Rhabditida</taxon>
        <taxon>Spirurina</taxon>
        <taxon>Ascaridomorpha</taxon>
        <taxon>Ascaridoidea</taxon>
        <taxon>Ascarididae</taxon>
        <taxon>Parascaris</taxon>
    </lineage>
</organism>
<keyword evidence="1" id="KW-1185">Reference proteome</keyword>
<evidence type="ECO:0000313" key="2">
    <source>
        <dbReference type="WBParaSite" id="PEQ_0000802701-mRNA-1"/>
    </source>
</evidence>
<reference evidence="2" key="1">
    <citation type="submission" date="2022-11" db="UniProtKB">
        <authorList>
            <consortium name="WormBaseParasite"/>
        </authorList>
    </citation>
    <scope>IDENTIFICATION</scope>
</reference>
<sequence length="69" mass="8191">MIDLSFITSRLYSHFSLFGFEKRWVLMTLNEKMILGFFSFAMCRGARFMEEFFGGVREVHVSGERNIRI</sequence>
<accession>A0A914RNS7</accession>
<protein>
    <submittedName>
        <fullName evidence="2">Uncharacterized protein</fullName>
    </submittedName>
</protein>